<feature type="region of interest" description="Disordered" evidence="6">
    <location>
        <begin position="639"/>
        <end position="673"/>
    </location>
</feature>
<evidence type="ECO:0000256" key="6">
    <source>
        <dbReference type="SAM" id="MobiDB-lite"/>
    </source>
</evidence>
<dbReference type="InterPro" id="IPR051584">
    <property type="entry name" value="GPCR-associated_LMBR1"/>
</dbReference>
<comment type="caution">
    <text evidence="8">The sequence shown here is derived from an EMBL/GenBank/DDBJ whole genome shotgun (WGS) entry which is preliminary data.</text>
</comment>
<feature type="transmembrane region" description="Helical" evidence="7">
    <location>
        <begin position="143"/>
        <end position="167"/>
    </location>
</feature>
<dbReference type="GO" id="GO:0016020">
    <property type="term" value="C:membrane"/>
    <property type="evidence" value="ECO:0007669"/>
    <property type="project" value="UniProtKB-SubCell"/>
</dbReference>
<feature type="transmembrane region" description="Helical" evidence="7">
    <location>
        <begin position="421"/>
        <end position="445"/>
    </location>
</feature>
<dbReference type="Pfam" id="PF04791">
    <property type="entry name" value="LMBR1"/>
    <property type="match status" value="1"/>
</dbReference>
<keyword evidence="4 7" id="KW-1133">Transmembrane helix</keyword>
<evidence type="ECO:0008006" key="10">
    <source>
        <dbReference type="Google" id="ProtNLM"/>
    </source>
</evidence>
<dbReference type="InterPro" id="IPR006876">
    <property type="entry name" value="LMBR1-like_membr_prot"/>
</dbReference>
<feature type="transmembrane region" description="Helical" evidence="7">
    <location>
        <begin position="475"/>
        <end position="496"/>
    </location>
</feature>
<proteinExistence type="inferred from homology"/>
<gene>
    <name evidence="8" type="ORF">OSTQU699_LOCUS7089</name>
</gene>
<feature type="transmembrane region" description="Helical" evidence="7">
    <location>
        <begin position="6"/>
        <end position="25"/>
    </location>
</feature>
<feature type="compositionally biased region" description="Basic and acidic residues" evidence="6">
    <location>
        <begin position="579"/>
        <end position="597"/>
    </location>
</feature>
<evidence type="ECO:0000256" key="1">
    <source>
        <dbReference type="ARBA" id="ARBA00004141"/>
    </source>
</evidence>
<feature type="compositionally biased region" description="Polar residues" evidence="6">
    <location>
        <begin position="547"/>
        <end position="557"/>
    </location>
</feature>
<comment type="subcellular location">
    <subcellularLocation>
        <location evidence="1">Membrane</location>
        <topology evidence="1">Multi-pass membrane protein</topology>
    </subcellularLocation>
</comment>
<dbReference type="OrthoDB" id="203099at2759"/>
<dbReference type="EMBL" id="CAJHUC010001621">
    <property type="protein sequence ID" value="CAD7701732.1"/>
    <property type="molecule type" value="Genomic_DNA"/>
</dbReference>
<keyword evidence="5 7" id="KW-0472">Membrane</keyword>
<sequence length="673" mass="75445">MLVTFYIFSLGVVAAASGYLTWKYPNAQTGPIVKLNAFLAWLASLSMLVLAPADILVALHEQEGREEPLAVLWQIAYWYAFVAMVLLLPFLQGYGESGDFLLADRILYSLRDNGKFYGILGFLGLLGVVLLALLGQLEPSNLLGWLMGVSNAYGLIGAIFLMGYGLVEVPRKLWQKADVKGRALLLHHNAGVQVEKAGAAHKQLGKMLGIVARVSELFGRRDRLRPYMDEIERMTDRVGDVAPEEIDLENEDVDLDYFTRQDLGELRRQLRMAIEGFDREKERYLQVVRDYFRVHDVLQNIDKVGSPFVSNTGGSKQGMLGQLEWWWRCRLQGWTMRLLAIVLCLVSLSVVVAEVGISDHMPNLSLLATMLRGMKDSKFMVLTVSFLAFLYVCMCTYFTLFKLGQFSFYLLVPRHTSPYSLLTNALFMARFSFPLAYNFLAAIAMPTGKSSTEPDLETTEFYRVLGSKMADAPVIGLQFTTYMPLVIVPYIVLVYFRVFNRVAAFFDRTKRFSFDEDWDSSYTSMGQSMLRQELENAEMNLPLGLTISQGLQGSARQPTRPRPSGARRDRGGRRSRGQPRQDKGHERSGREWVKDATSRLTDAIGRSTQRNRPPPPANGGRMAGGSRLDGIFSQVLGRGDEGAEMGDYTTLGDEMDPSAGGSSWFKLGGRGRR</sequence>
<accession>A0A8S1J2G2</accession>
<evidence type="ECO:0000313" key="9">
    <source>
        <dbReference type="Proteomes" id="UP000708148"/>
    </source>
</evidence>
<evidence type="ECO:0000256" key="5">
    <source>
        <dbReference type="ARBA" id="ARBA00023136"/>
    </source>
</evidence>
<name>A0A8S1J2G2_9CHLO</name>
<feature type="region of interest" description="Disordered" evidence="6">
    <location>
        <begin position="547"/>
        <end position="627"/>
    </location>
</feature>
<dbReference type="Proteomes" id="UP000708148">
    <property type="component" value="Unassembled WGS sequence"/>
</dbReference>
<dbReference type="PANTHER" id="PTHR21355">
    <property type="entry name" value="G-PROTEIN COUPLED RECEPTOR-ASSOCIATED PROTEIN LMBRD2"/>
    <property type="match status" value="1"/>
</dbReference>
<reference evidence="8" key="1">
    <citation type="submission" date="2020-12" db="EMBL/GenBank/DDBJ databases">
        <authorList>
            <person name="Iha C."/>
        </authorList>
    </citation>
    <scope>NUCLEOTIDE SEQUENCE</scope>
</reference>
<evidence type="ECO:0000256" key="2">
    <source>
        <dbReference type="ARBA" id="ARBA00010487"/>
    </source>
</evidence>
<organism evidence="8 9">
    <name type="scientific">Ostreobium quekettii</name>
    <dbReference type="NCBI Taxonomy" id="121088"/>
    <lineage>
        <taxon>Eukaryota</taxon>
        <taxon>Viridiplantae</taxon>
        <taxon>Chlorophyta</taxon>
        <taxon>core chlorophytes</taxon>
        <taxon>Ulvophyceae</taxon>
        <taxon>TCBD clade</taxon>
        <taxon>Bryopsidales</taxon>
        <taxon>Ostreobineae</taxon>
        <taxon>Ostreobiaceae</taxon>
        <taxon>Ostreobium</taxon>
    </lineage>
</organism>
<protein>
    <recommendedName>
        <fullName evidence="10">LMBR1-like membrane protein</fullName>
    </recommendedName>
</protein>
<comment type="similarity">
    <text evidence="2">Belongs to the LIMR family.</text>
</comment>
<dbReference type="AlphaFoldDB" id="A0A8S1J2G2"/>
<feature type="transmembrane region" description="Helical" evidence="7">
    <location>
        <begin position="377"/>
        <end position="400"/>
    </location>
</feature>
<feature type="transmembrane region" description="Helical" evidence="7">
    <location>
        <begin position="71"/>
        <end position="95"/>
    </location>
</feature>
<evidence type="ECO:0000256" key="4">
    <source>
        <dbReference type="ARBA" id="ARBA00022989"/>
    </source>
</evidence>
<feature type="transmembrane region" description="Helical" evidence="7">
    <location>
        <begin position="37"/>
        <end position="59"/>
    </location>
</feature>
<evidence type="ECO:0000256" key="7">
    <source>
        <dbReference type="SAM" id="Phobius"/>
    </source>
</evidence>
<keyword evidence="3 7" id="KW-0812">Transmembrane</keyword>
<evidence type="ECO:0000256" key="3">
    <source>
        <dbReference type="ARBA" id="ARBA00022692"/>
    </source>
</evidence>
<keyword evidence="9" id="KW-1185">Reference proteome</keyword>
<feature type="transmembrane region" description="Helical" evidence="7">
    <location>
        <begin position="338"/>
        <end position="357"/>
    </location>
</feature>
<dbReference type="PANTHER" id="PTHR21355:SF0">
    <property type="entry name" value="G-PROTEIN COUPLED RECEPTOR-ASSOCIATED PROTEIN LMBRD2"/>
    <property type="match status" value="1"/>
</dbReference>
<feature type="transmembrane region" description="Helical" evidence="7">
    <location>
        <begin position="116"/>
        <end position="137"/>
    </location>
</feature>
<evidence type="ECO:0000313" key="8">
    <source>
        <dbReference type="EMBL" id="CAD7701732.1"/>
    </source>
</evidence>